<dbReference type="InterPro" id="IPR002156">
    <property type="entry name" value="RNaseH_domain"/>
</dbReference>
<sequence>MGLFGIHFPNNTNTIRQILILWWLKADGQAMGGAMLRDEGGRMVAGLRFPIQAASPLEAELRAIFYALQWVIQVGFVKLHVESDCREAILILLGKEARFWKEEFQAILLNLGNKAISFGHVKREGNWPAHYLAKEKSAQLEIFSSPRDLPISARRAYFMDFYGLPSFRFLN</sequence>
<name>A0AAV0E6S9_9ASTE</name>
<dbReference type="AlphaFoldDB" id="A0AAV0E6S9"/>
<dbReference type="SUPFAM" id="SSF53098">
    <property type="entry name" value="Ribonuclease H-like"/>
    <property type="match status" value="1"/>
</dbReference>
<dbReference type="PANTHER" id="PTHR47723">
    <property type="entry name" value="OS05G0353850 PROTEIN"/>
    <property type="match status" value="1"/>
</dbReference>
<dbReference type="EMBL" id="CAMAPF010000428">
    <property type="protein sequence ID" value="CAH9117504.1"/>
    <property type="molecule type" value="Genomic_DNA"/>
</dbReference>
<proteinExistence type="predicted"/>
<protein>
    <recommendedName>
        <fullName evidence="1">RNase H type-1 domain-containing protein</fullName>
    </recommendedName>
</protein>
<reference evidence="2" key="1">
    <citation type="submission" date="2022-07" db="EMBL/GenBank/DDBJ databases">
        <authorList>
            <person name="Macas J."/>
            <person name="Novak P."/>
            <person name="Neumann P."/>
        </authorList>
    </citation>
    <scope>NUCLEOTIDE SEQUENCE</scope>
</reference>
<dbReference type="EMBL" id="CAMAPF010000996">
    <property type="protein sequence ID" value="CAH9136806.1"/>
    <property type="molecule type" value="Genomic_DNA"/>
</dbReference>
<dbReference type="InterPro" id="IPR012337">
    <property type="entry name" value="RNaseH-like_sf"/>
</dbReference>
<evidence type="ECO:0000313" key="2">
    <source>
        <dbReference type="EMBL" id="CAH9117504.1"/>
    </source>
</evidence>
<dbReference type="Proteomes" id="UP001152523">
    <property type="component" value="Unassembled WGS sequence"/>
</dbReference>
<dbReference type="GO" id="GO:0004523">
    <property type="term" value="F:RNA-DNA hybrid ribonuclease activity"/>
    <property type="evidence" value="ECO:0007669"/>
    <property type="project" value="InterPro"/>
</dbReference>
<organism evidence="2 4">
    <name type="scientific">Cuscuta epithymum</name>
    <dbReference type="NCBI Taxonomy" id="186058"/>
    <lineage>
        <taxon>Eukaryota</taxon>
        <taxon>Viridiplantae</taxon>
        <taxon>Streptophyta</taxon>
        <taxon>Embryophyta</taxon>
        <taxon>Tracheophyta</taxon>
        <taxon>Spermatophyta</taxon>
        <taxon>Magnoliopsida</taxon>
        <taxon>eudicotyledons</taxon>
        <taxon>Gunneridae</taxon>
        <taxon>Pentapetalae</taxon>
        <taxon>asterids</taxon>
        <taxon>lamiids</taxon>
        <taxon>Solanales</taxon>
        <taxon>Convolvulaceae</taxon>
        <taxon>Cuscuteae</taxon>
        <taxon>Cuscuta</taxon>
        <taxon>Cuscuta subgen. Cuscuta</taxon>
    </lineage>
</organism>
<dbReference type="PANTHER" id="PTHR47723:SF19">
    <property type="entry name" value="POLYNUCLEOTIDYL TRANSFERASE, RIBONUCLEASE H-LIKE SUPERFAMILY PROTEIN"/>
    <property type="match status" value="1"/>
</dbReference>
<accession>A0AAV0E6S9</accession>
<feature type="domain" description="RNase H type-1" evidence="1">
    <location>
        <begin position="25"/>
        <end position="135"/>
    </location>
</feature>
<dbReference type="GO" id="GO:0003676">
    <property type="term" value="F:nucleic acid binding"/>
    <property type="evidence" value="ECO:0007669"/>
    <property type="project" value="InterPro"/>
</dbReference>
<dbReference type="InterPro" id="IPR036397">
    <property type="entry name" value="RNaseH_sf"/>
</dbReference>
<comment type="caution">
    <text evidence="2">The sequence shown here is derived from an EMBL/GenBank/DDBJ whole genome shotgun (WGS) entry which is preliminary data.</text>
</comment>
<evidence type="ECO:0000313" key="4">
    <source>
        <dbReference type="Proteomes" id="UP001152523"/>
    </source>
</evidence>
<dbReference type="Pfam" id="PF13456">
    <property type="entry name" value="RVT_3"/>
    <property type="match status" value="1"/>
</dbReference>
<dbReference type="InterPro" id="IPR044730">
    <property type="entry name" value="RNase_H-like_dom_plant"/>
</dbReference>
<gene>
    <name evidence="2" type="ORF">CEPIT_LOCUS21908</name>
    <name evidence="3" type="ORF">CEPIT_LOCUS35554</name>
</gene>
<evidence type="ECO:0000313" key="3">
    <source>
        <dbReference type="EMBL" id="CAH9136806.1"/>
    </source>
</evidence>
<keyword evidence="4" id="KW-1185">Reference proteome</keyword>
<dbReference type="Gene3D" id="3.30.420.10">
    <property type="entry name" value="Ribonuclease H-like superfamily/Ribonuclease H"/>
    <property type="match status" value="1"/>
</dbReference>
<evidence type="ECO:0000259" key="1">
    <source>
        <dbReference type="Pfam" id="PF13456"/>
    </source>
</evidence>
<dbReference type="InterPro" id="IPR053151">
    <property type="entry name" value="RNase_H-like"/>
</dbReference>
<dbReference type="CDD" id="cd06222">
    <property type="entry name" value="RNase_H_like"/>
    <property type="match status" value="1"/>
</dbReference>